<accession>A0A2M9DF98</accession>
<dbReference type="OrthoDB" id="9810952at2"/>
<evidence type="ECO:0000256" key="4">
    <source>
        <dbReference type="ARBA" id="ARBA00022538"/>
    </source>
</evidence>
<keyword evidence="4 10" id="KW-0633">Potassium transport</keyword>
<sequence>MNPRPVVYILGFLLIAMGLAMLPSALLDAVDAAESWKIFGLTGAFTVLFGVMLVLANRESDPAALTLRQAFILTTAVWVLLPLAGALPFMAGATAATLTDAYFEAVSGMTTTGATVFVGLGDLPRGILLWRGILQWLGGLGIVVVAMIFLPVMAVGGMQFFRTEGFDTLGKVMPRAFDIARSLLGVYVLLTGLCFAAYWAFGMRPFDAVVHALTTTSTGGFSTDDASFGRFRGPLEYVAVIFMILASLPFIRFVQLVQGRPRPLVADIQARAYLRWTAAAVLMIFAYRIWQEASEPVTETLRETLFNVVSLFSGTGFGSVDLNGWGAFPLVVLVLVGLIGGCTASTGCSIKVFRWLVAIQCIRSQIRQIRHPHAVLRPRLGAVPLSDGVIDSVMTFFTLFILTLGALAVGLSLSGLSFQTSITAAWTAIANVGPAFGPEVGPTGALAGFPVIAKWLLVAGMLFGRLEIIAVYVLLLPRFWRG</sequence>
<evidence type="ECO:0000256" key="5">
    <source>
        <dbReference type="ARBA" id="ARBA00022692"/>
    </source>
</evidence>
<keyword evidence="10" id="KW-0997">Cell inner membrane</keyword>
<comment type="function">
    <text evidence="10">Low-affinity potassium transport system. Interacts with Trk system potassium uptake protein TrkA.</text>
</comment>
<gene>
    <name evidence="11" type="ORF">BV394_04565</name>
</gene>
<evidence type="ECO:0000313" key="12">
    <source>
        <dbReference type="Proteomes" id="UP000187266"/>
    </source>
</evidence>
<keyword evidence="12" id="KW-1185">Reference proteome</keyword>
<keyword evidence="6 10" id="KW-0630">Potassium</keyword>
<dbReference type="GO" id="GO:0015379">
    <property type="term" value="F:potassium:chloride symporter activity"/>
    <property type="evidence" value="ECO:0007669"/>
    <property type="project" value="InterPro"/>
</dbReference>
<evidence type="ECO:0000256" key="6">
    <source>
        <dbReference type="ARBA" id="ARBA00022958"/>
    </source>
</evidence>
<keyword evidence="9 10" id="KW-0472">Membrane</keyword>
<dbReference type="GO" id="GO:0005886">
    <property type="term" value="C:plasma membrane"/>
    <property type="evidence" value="ECO:0007669"/>
    <property type="project" value="UniProtKB-SubCell"/>
</dbReference>
<comment type="similarity">
    <text evidence="10">Belongs to the TrkH potassium transport family.</text>
</comment>
<dbReference type="PIRSF" id="PIRSF006247">
    <property type="entry name" value="TrkH"/>
    <property type="match status" value="1"/>
</dbReference>
<evidence type="ECO:0000256" key="7">
    <source>
        <dbReference type="ARBA" id="ARBA00022989"/>
    </source>
</evidence>
<evidence type="ECO:0000256" key="3">
    <source>
        <dbReference type="ARBA" id="ARBA00022475"/>
    </source>
</evidence>
<evidence type="ECO:0000256" key="10">
    <source>
        <dbReference type="PIRNR" id="PIRNR006247"/>
    </source>
</evidence>
<dbReference type="InterPro" id="IPR003445">
    <property type="entry name" value="Cat_transpt"/>
</dbReference>
<keyword evidence="2 10" id="KW-0813">Transport</keyword>
<dbReference type="Pfam" id="PF02386">
    <property type="entry name" value="TrkH"/>
    <property type="match status" value="1"/>
</dbReference>
<evidence type="ECO:0000256" key="1">
    <source>
        <dbReference type="ARBA" id="ARBA00004651"/>
    </source>
</evidence>
<organism evidence="11 12">
    <name type="scientific">Brevirhabdus pacifica</name>
    <dbReference type="NCBI Taxonomy" id="1267768"/>
    <lineage>
        <taxon>Bacteria</taxon>
        <taxon>Pseudomonadati</taxon>
        <taxon>Pseudomonadota</taxon>
        <taxon>Alphaproteobacteria</taxon>
        <taxon>Rhodobacterales</taxon>
        <taxon>Paracoccaceae</taxon>
        <taxon>Brevirhabdus</taxon>
    </lineage>
</organism>
<dbReference type="EMBL" id="CP019124">
    <property type="protein sequence ID" value="APX89082.1"/>
    <property type="molecule type" value="Genomic_DNA"/>
</dbReference>
<dbReference type="RefSeq" id="WP_076979105.1">
    <property type="nucleotide sequence ID" value="NZ_CP019124.1"/>
</dbReference>
<keyword evidence="8 10" id="KW-0406">Ion transport</keyword>
<protein>
    <recommendedName>
        <fullName evidence="10">Trk system potassium uptake protein</fullName>
    </recommendedName>
</protein>
<reference evidence="11 12" key="1">
    <citation type="submission" date="2017-01" db="EMBL/GenBank/DDBJ databases">
        <title>Genomic analysis of Xuhuaishuia manganoxidans DY6-4.</title>
        <authorList>
            <person name="Wang X."/>
        </authorList>
    </citation>
    <scope>NUCLEOTIDE SEQUENCE [LARGE SCALE GENOMIC DNA]</scope>
    <source>
        <strain evidence="11 12">DY6-4</strain>
    </source>
</reference>
<dbReference type="AlphaFoldDB" id="A0A1U7DGH6"/>
<evidence type="ECO:0000256" key="9">
    <source>
        <dbReference type="ARBA" id="ARBA00023136"/>
    </source>
</evidence>
<evidence type="ECO:0000256" key="2">
    <source>
        <dbReference type="ARBA" id="ARBA00022448"/>
    </source>
</evidence>
<name>A0A1U7DGH6_9RHOB</name>
<comment type="subcellular location">
    <subcellularLocation>
        <location evidence="10">Cell inner membrane</location>
        <topology evidence="10">Multi-pass membrane protein</topology>
    </subcellularLocation>
    <subcellularLocation>
        <location evidence="1">Cell membrane</location>
        <topology evidence="1">Multi-pass membrane protein</topology>
    </subcellularLocation>
</comment>
<keyword evidence="7" id="KW-1133">Transmembrane helix</keyword>
<accession>A0A1U7DGH6</accession>
<evidence type="ECO:0000256" key="8">
    <source>
        <dbReference type="ARBA" id="ARBA00023065"/>
    </source>
</evidence>
<evidence type="ECO:0000313" key="11">
    <source>
        <dbReference type="EMBL" id="APX89082.1"/>
    </source>
</evidence>
<proteinExistence type="inferred from homology"/>
<keyword evidence="5" id="KW-0812">Transmembrane</keyword>
<dbReference type="InterPro" id="IPR004772">
    <property type="entry name" value="TrkH"/>
</dbReference>
<keyword evidence="3 10" id="KW-1003">Cell membrane</keyword>
<dbReference type="PANTHER" id="PTHR32024">
    <property type="entry name" value="TRK SYSTEM POTASSIUM UPTAKE PROTEIN TRKG-RELATED"/>
    <property type="match status" value="1"/>
</dbReference>
<dbReference type="STRING" id="1267768.BV394_04565"/>
<dbReference type="PANTHER" id="PTHR32024:SF3">
    <property type="entry name" value="TRK SYSTEM POTASSIUM UPTAKE PROTEIN"/>
    <property type="match status" value="1"/>
</dbReference>
<dbReference type="Proteomes" id="UP000187266">
    <property type="component" value="Chromosome"/>
</dbReference>